<feature type="compositionally biased region" description="Basic and acidic residues" evidence="1">
    <location>
        <begin position="337"/>
        <end position="346"/>
    </location>
</feature>
<evidence type="ECO:0000256" key="1">
    <source>
        <dbReference type="SAM" id="MobiDB-lite"/>
    </source>
</evidence>
<dbReference type="GeneID" id="19941691"/>
<organism evidence="2 3">
    <name type="scientific">Saprolegnia diclina (strain VS20)</name>
    <dbReference type="NCBI Taxonomy" id="1156394"/>
    <lineage>
        <taxon>Eukaryota</taxon>
        <taxon>Sar</taxon>
        <taxon>Stramenopiles</taxon>
        <taxon>Oomycota</taxon>
        <taxon>Saprolegniomycetes</taxon>
        <taxon>Saprolegniales</taxon>
        <taxon>Saprolegniaceae</taxon>
        <taxon>Saprolegnia</taxon>
    </lineage>
</organism>
<dbReference type="VEuPathDB" id="FungiDB:SDRG_00964"/>
<evidence type="ECO:0000313" key="3">
    <source>
        <dbReference type="Proteomes" id="UP000030762"/>
    </source>
</evidence>
<evidence type="ECO:0000313" key="2">
    <source>
        <dbReference type="EMBL" id="EQC42124.1"/>
    </source>
</evidence>
<feature type="compositionally biased region" description="Low complexity" evidence="1">
    <location>
        <begin position="295"/>
        <end position="306"/>
    </location>
</feature>
<protein>
    <submittedName>
        <fullName evidence="2">Uncharacterized protein</fullName>
    </submittedName>
</protein>
<name>T0QV91_SAPDV</name>
<proteinExistence type="predicted"/>
<dbReference type="OMA" id="MSICIAK"/>
<sequence length="413" mass="45346">MIPRIQGGGRADSLRKIDAFVSTLPPRVDMHSELGVDILLNVFSGFEPSGPYVAVGSDREYEALQLAQLHAALSEPSTQKGSWHTKMSRLDAALIDKPARLSNKRDSLHAVYGLHARSRKQSIRARRQGTQRVLLGTMGGSSKMDLKALAAAEVHTRLTELFDLSAGANNAVLDRHKCHVMSICIAKQMGNTVQRKSRFKASMAWTPEAVEDLLFAGDDTIDAQRFCDRFLLATEMVTASSTNRDHIALIDNIYTDVASEIEIAATTECPKPAPTNASTSSRSPRPHEPKRTVLPKGGPIKPIGIGRASPRKATHVIQEILAPTTSMTPRQPASRPVADKMHEERTTSQVLQERLDALQENRRSIFQANSKQAHGRLMSKVKPHPPSLDDDVDLQECKVMTFSFGKLKLGPTS</sequence>
<accession>T0QV91</accession>
<dbReference type="AlphaFoldDB" id="T0QV91"/>
<dbReference type="RefSeq" id="XP_008604693.1">
    <property type="nucleotide sequence ID" value="XM_008606471.1"/>
</dbReference>
<feature type="region of interest" description="Disordered" evidence="1">
    <location>
        <begin position="266"/>
        <end position="347"/>
    </location>
</feature>
<gene>
    <name evidence="2" type="ORF">SDRG_00964</name>
</gene>
<dbReference type="OrthoDB" id="79201at2759"/>
<dbReference type="EMBL" id="JH767133">
    <property type="protein sequence ID" value="EQC42124.1"/>
    <property type="molecule type" value="Genomic_DNA"/>
</dbReference>
<keyword evidence="3" id="KW-1185">Reference proteome</keyword>
<dbReference type="Proteomes" id="UP000030762">
    <property type="component" value="Unassembled WGS sequence"/>
</dbReference>
<reference evidence="2 3" key="1">
    <citation type="submission" date="2012-04" db="EMBL/GenBank/DDBJ databases">
        <title>The Genome Sequence of Saprolegnia declina VS20.</title>
        <authorList>
            <consortium name="The Broad Institute Genome Sequencing Platform"/>
            <person name="Russ C."/>
            <person name="Nusbaum C."/>
            <person name="Tyler B."/>
            <person name="van West P."/>
            <person name="Dieguez-Uribeondo J."/>
            <person name="de Bruijn I."/>
            <person name="Tripathy S."/>
            <person name="Jiang R."/>
            <person name="Young S.K."/>
            <person name="Zeng Q."/>
            <person name="Gargeya S."/>
            <person name="Fitzgerald M."/>
            <person name="Haas B."/>
            <person name="Abouelleil A."/>
            <person name="Alvarado L."/>
            <person name="Arachchi H.M."/>
            <person name="Berlin A."/>
            <person name="Chapman S.B."/>
            <person name="Goldberg J."/>
            <person name="Griggs A."/>
            <person name="Gujja S."/>
            <person name="Hansen M."/>
            <person name="Howarth C."/>
            <person name="Imamovic A."/>
            <person name="Larimer J."/>
            <person name="McCowen C."/>
            <person name="Montmayeur A."/>
            <person name="Murphy C."/>
            <person name="Neiman D."/>
            <person name="Pearson M."/>
            <person name="Priest M."/>
            <person name="Roberts A."/>
            <person name="Saif S."/>
            <person name="Shea T."/>
            <person name="Sisk P."/>
            <person name="Sykes S."/>
            <person name="Wortman J."/>
            <person name="Nusbaum C."/>
            <person name="Birren B."/>
        </authorList>
    </citation>
    <scope>NUCLEOTIDE SEQUENCE [LARGE SCALE GENOMIC DNA]</scope>
    <source>
        <strain evidence="2 3">VS20</strain>
    </source>
</reference>
<dbReference type="InParanoid" id="T0QV91"/>